<sequence>MMYNDKITIGKSKLGGFGMFARKKFMPGEFIDASPCLVKPNDDWGKATEDYLFSRGKLSALPLAGGALFNHSDTPNARHELTGGLKMIRIIAVNPINKGDEITISYGPGYFPTRGMKMK</sequence>
<protein>
    <submittedName>
        <fullName evidence="2">Uncharacterized protein M727L</fullName>
    </submittedName>
</protein>
<dbReference type="SMART" id="SM00317">
    <property type="entry name" value="SET"/>
    <property type="match status" value="1"/>
</dbReference>
<dbReference type="Pfam" id="PF00856">
    <property type="entry name" value="SET"/>
    <property type="match status" value="1"/>
</dbReference>
<dbReference type="GO" id="GO:0062122">
    <property type="term" value="F:histone H3K37 methyltransferase activity"/>
    <property type="evidence" value="ECO:0007669"/>
    <property type="project" value="InterPro"/>
</dbReference>
<gene>
    <name evidence="2" type="primary">M727L</name>
    <name evidence="2" type="ORF">MT325_M727L</name>
</gene>
<dbReference type="PROSITE" id="PS50280">
    <property type="entry name" value="SET"/>
    <property type="match status" value="1"/>
</dbReference>
<dbReference type="InterPro" id="IPR009207">
    <property type="entry name" value="SET7_MeTrfase"/>
</dbReference>
<organismHost>
    <name type="scientific">Paramecium bursaria</name>
    <dbReference type="NCBI Taxonomy" id="74790"/>
</organismHost>
<dbReference type="Gene3D" id="2.170.270.10">
    <property type="entry name" value="SET domain"/>
    <property type="match status" value="1"/>
</dbReference>
<dbReference type="InterPro" id="IPR001214">
    <property type="entry name" value="SET_dom"/>
</dbReference>
<feature type="domain" description="SET" evidence="1">
    <location>
        <begin position="5"/>
        <end position="107"/>
    </location>
</feature>
<dbReference type="PIRSF" id="PIRSF022536">
    <property type="entry name" value="A612L_SET"/>
    <property type="match status" value="1"/>
</dbReference>
<dbReference type="InterPro" id="IPR046341">
    <property type="entry name" value="SET_dom_sf"/>
</dbReference>
<dbReference type="EMBL" id="DQ491001">
    <property type="protein sequence ID" value="ABT14281.1"/>
    <property type="molecule type" value="Genomic_DNA"/>
</dbReference>
<dbReference type="Proteomes" id="UP000246715">
    <property type="component" value="Segment"/>
</dbReference>
<organism evidence="2 3">
    <name type="scientific">Paramecium bursaria Chlorella virus MT325</name>
    <name type="common">PBCV-MT325</name>
    <dbReference type="NCBI Taxonomy" id="346932"/>
    <lineage>
        <taxon>Viruses</taxon>
        <taxon>Varidnaviria</taxon>
        <taxon>Bamfordvirae</taxon>
        <taxon>Nucleocytoviricota</taxon>
        <taxon>Megaviricetes</taxon>
        <taxon>Algavirales</taxon>
        <taxon>Phycodnaviridae</taxon>
        <taxon>Chlorovirus</taxon>
        <taxon>Chlorovirus conductrix</taxon>
        <taxon>Paramecium bursaria Chlorella virus A1</taxon>
    </lineage>
</organism>
<evidence type="ECO:0000259" key="1">
    <source>
        <dbReference type="PROSITE" id="PS50280"/>
    </source>
</evidence>
<proteinExistence type="predicted"/>
<evidence type="ECO:0000313" key="2">
    <source>
        <dbReference type="EMBL" id="ABT14281.1"/>
    </source>
</evidence>
<evidence type="ECO:0000313" key="3">
    <source>
        <dbReference type="Proteomes" id="UP000246715"/>
    </source>
</evidence>
<dbReference type="SUPFAM" id="SSF82199">
    <property type="entry name" value="SET domain"/>
    <property type="match status" value="1"/>
</dbReference>
<name>A7IVA7_PBCVM</name>
<accession>A7IVA7</accession>
<reference evidence="2 3" key="1">
    <citation type="journal article" date="2007" name="Virology">
        <title>Sequence and annotation of the 314-kb MT325 and the 321-kb FR483 viruses that infect Chlorella Pbi.</title>
        <authorList>
            <person name="Fitzgerald L.A."/>
            <person name="Graves M.V."/>
            <person name="Li X."/>
            <person name="Feldblyum T."/>
            <person name="Hartigan J."/>
            <person name="Van Etten J.L."/>
        </authorList>
    </citation>
    <scope>NUCLEOTIDE SEQUENCE [LARGE SCALE GENOMIC DNA]</scope>
    <source>
        <strain evidence="2 3">MT325</strain>
    </source>
</reference>